<evidence type="ECO:0000313" key="2">
    <source>
        <dbReference type="Proteomes" id="UP000199170"/>
    </source>
</evidence>
<reference evidence="2" key="1">
    <citation type="submission" date="2016-10" db="EMBL/GenBank/DDBJ databases">
        <authorList>
            <person name="Varghese N."/>
            <person name="Submissions S."/>
        </authorList>
    </citation>
    <scope>NUCLEOTIDE SEQUENCE [LARGE SCALE GENOMIC DNA]</scope>
    <source>
        <strain evidence="2">CGMCC 1.10118</strain>
    </source>
</reference>
<name>A0A1H3IZ46_9EURY</name>
<gene>
    <name evidence="1" type="ORF">SAMN04487946_11142</name>
</gene>
<dbReference type="OrthoDB" id="345947at2157"/>
<organism evidence="1 2">
    <name type="scientific">Halobellus clavatus</name>
    <dbReference type="NCBI Taxonomy" id="660517"/>
    <lineage>
        <taxon>Archaea</taxon>
        <taxon>Methanobacteriati</taxon>
        <taxon>Methanobacteriota</taxon>
        <taxon>Stenosarchaea group</taxon>
        <taxon>Halobacteria</taxon>
        <taxon>Halobacteriales</taxon>
        <taxon>Haloferacaceae</taxon>
        <taxon>Halobellus</taxon>
    </lineage>
</organism>
<dbReference type="AlphaFoldDB" id="A0A1H3IZ46"/>
<proteinExistence type="predicted"/>
<evidence type="ECO:0000313" key="1">
    <source>
        <dbReference type="EMBL" id="SDY32174.1"/>
    </source>
</evidence>
<dbReference type="EMBL" id="FNPB01000011">
    <property type="protein sequence ID" value="SDY32174.1"/>
    <property type="molecule type" value="Genomic_DNA"/>
</dbReference>
<dbReference type="RefSeq" id="WP_089768525.1">
    <property type="nucleotide sequence ID" value="NZ_FNPB01000011.1"/>
</dbReference>
<dbReference type="STRING" id="660517.SAMN04487946_11142"/>
<sequence length="73" mass="7951">MTIETAHNAPEAVIAPAEEIHDFLATRFGRDDVLVEVESSGAVQTTIHQDAGIEYPGEWDTFQDFTPSSTDTA</sequence>
<protein>
    <submittedName>
        <fullName evidence="1">Uncharacterized protein</fullName>
    </submittedName>
</protein>
<dbReference type="Proteomes" id="UP000199170">
    <property type="component" value="Unassembled WGS sequence"/>
</dbReference>
<keyword evidence="2" id="KW-1185">Reference proteome</keyword>
<accession>A0A1H3IZ46</accession>